<evidence type="ECO:0000313" key="2">
    <source>
        <dbReference type="EMBL" id="GAT52221.1"/>
    </source>
</evidence>
<feature type="region of interest" description="Disordered" evidence="1">
    <location>
        <begin position="135"/>
        <end position="155"/>
    </location>
</feature>
<feature type="compositionally biased region" description="Low complexity" evidence="1">
    <location>
        <begin position="38"/>
        <end position="51"/>
    </location>
</feature>
<dbReference type="EMBL" id="DF847666">
    <property type="protein sequence ID" value="GAT52221.1"/>
    <property type="molecule type" value="Genomic_DNA"/>
</dbReference>
<evidence type="ECO:0000256" key="1">
    <source>
        <dbReference type="SAM" id="MobiDB-lite"/>
    </source>
</evidence>
<feature type="region of interest" description="Disordered" evidence="1">
    <location>
        <begin position="87"/>
        <end position="110"/>
    </location>
</feature>
<organism evidence="2 3">
    <name type="scientific">Mycena chlorophos</name>
    <name type="common">Agaric fungus</name>
    <name type="synonym">Agaricus chlorophos</name>
    <dbReference type="NCBI Taxonomy" id="658473"/>
    <lineage>
        <taxon>Eukaryota</taxon>
        <taxon>Fungi</taxon>
        <taxon>Dikarya</taxon>
        <taxon>Basidiomycota</taxon>
        <taxon>Agaricomycotina</taxon>
        <taxon>Agaricomycetes</taxon>
        <taxon>Agaricomycetidae</taxon>
        <taxon>Agaricales</taxon>
        <taxon>Marasmiineae</taxon>
        <taxon>Mycenaceae</taxon>
        <taxon>Mycena</taxon>
    </lineage>
</organism>
<accession>A0ABQ0LM74</accession>
<protein>
    <submittedName>
        <fullName evidence="2">Uncharacterized protein</fullName>
    </submittedName>
</protein>
<name>A0ABQ0LM74_MYCCL</name>
<proteinExistence type="predicted"/>
<feature type="region of interest" description="Disordered" evidence="1">
    <location>
        <begin position="1"/>
        <end position="68"/>
    </location>
</feature>
<keyword evidence="3" id="KW-1185">Reference proteome</keyword>
<gene>
    <name evidence="2" type="ORF">MCHLO_09292</name>
</gene>
<dbReference type="Proteomes" id="UP000815677">
    <property type="component" value="Unassembled WGS sequence"/>
</dbReference>
<sequence length="391" mass="42555">MSRPQRWSMAMRPGRAKNPGKPDMSREKRSTEVVQGEKAATAAAKLATTVKSRPSKRRQPRVRLRNSPSAFRVLLPTLLTTIHDHIDTDESGSDACKQPDWDDFGAEGEAPKKKVVAKKAKGDIQKAIAAAHEPVVEAGRKRKASESEPVPKDAKKCAALPGGIRKDCMQASTTVSASGSDVIDGCAEPEAEDDESDADGGTFSIGRLSFHCRIPLLTRLCSPIILDGIVPMTEESYVDRKTVFAPKLKKSSIAQESLPTEYRPEGYLDIDDIIVLWNSLFPDLQVNLYDREAEIIFNLAEDALANHVHGLAATAVKAVQPQLSTQQHLREARRREQHPAGHRANRADAMAWAAAFGPVGPQSMSFAVTDACDQGILKKILADAADNPRTV</sequence>
<evidence type="ECO:0000313" key="3">
    <source>
        <dbReference type="Proteomes" id="UP000815677"/>
    </source>
</evidence>
<feature type="compositionally biased region" description="Basic residues" evidence="1">
    <location>
        <begin position="53"/>
        <end position="64"/>
    </location>
</feature>
<reference evidence="2" key="1">
    <citation type="submission" date="2014-09" db="EMBL/GenBank/DDBJ databases">
        <title>Genome sequence of the luminous mushroom Mycena chlorophos for searching fungal bioluminescence genes.</title>
        <authorList>
            <person name="Tanaka Y."/>
            <person name="Kasuga D."/>
            <person name="Oba Y."/>
            <person name="Hase S."/>
            <person name="Sato K."/>
            <person name="Oba Y."/>
            <person name="Sakakibara Y."/>
        </authorList>
    </citation>
    <scope>NUCLEOTIDE SEQUENCE</scope>
</reference>